<dbReference type="PANTHER" id="PTHR43023:SF6">
    <property type="entry name" value="INTERMEMBRANE PHOSPHOLIPID TRANSPORT SYSTEM ATP-BINDING PROTEIN MLAF"/>
    <property type="match status" value="1"/>
</dbReference>
<dbReference type="Proteomes" id="UP000268908">
    <property type="component" value="Unassembled WGS sequence"/>
</dbReference>
<evidence type="ECO:0000256" key="2">
    <source>
        <dbReference type="ARBA" id="ARBA00022475"/>
    </source>
</evidence>
<dbReference type="PANTHER" id="PTHR43023">
    <property type="entry name" value="PROTEIN TRIGALACTOSYLDIACYLGLYCEROL 3, CHLOROPLASTIC"/>
    <property type="match status" value="1"/>
</dbReference>
<dbReference type="CDD" id="cd03261">
    <property type="entry name" value="ABC_Org_Solvent_Resistant"/>
    <property type="match status" value="1"/>
</dbReference>
<dbReference type="Gene3D" id="3.40.50.300">
    <property type="entry name" value="P-loop containing nucleotide triphosphate hydrolases"/>
    <property type="match status" value="1"/>
</dbReference>
<keyword evidence="2" id="KW-1003">Cell membrane</keyword>
<evidence type="ECO:0000256" key="1">
    <source>
        <dbReference type="ARBA" id="ARBA00022448"/>
    </source>
</evidence>
<organism evidence="6 7">
    <name type="scientific">Sulfurisoma sediminicola</name>
    <dbReference type="NCBI Taxonomy" id="1381557"/>
    <lineage>
        <taxon>Bacteria</taxon>
        <taxon>Pseudomonadati</taxon>
        <taxon>Pseudomonadota</taxon>
        <taxon>Betaproteobacteria</taxon>
        <taxon>Nitrosomonadales</taxon>
        <taxon>Sterolibacteriaceae</taxon>
        <taxon>Sulfurisoma</taxon>
    </lineage>
</organism>
<dbReference type="RefSeq" id="WP_121240578.1">
    <property type="nucleotide sequence ID" value="NZ_BHVV01000001.1"/>
</dbReference>
<dbReference type="GO" id="GO:0005524">
    <property type="term" value="F:ATP binding"/>
    <property type="evidence" value="ECO:0007669"/>
    <property type="project" value="UniProtKB-KW"/>
</dbReference>
<dbReference type="GO" id="GO:0016887">
    <property type="term" value="F:ATP hydrolysis activity"/>
    <property type="evidence" value="ECO:0007669"/>
    <property type="project" value="InterPro"/>
</dbReference>
<name>A0A497XJF9_9PROT</name>
<keyword evidence="2" id="KW-0472">Membrane</keyword>
<feature type="domain" description="ABC transporter" evidence="5">
    <location>
        <begin position="9"/>
        <end position="245"/>
    </location>
</feature>
<keyword evidence="1" id="KW-0813">Transport</keyword>
<comment type="caution">
    <text evidence="6">The sequence shown here is derived from an EMBL/GenBank/DDBJ whole genome shotgun (WGS) entry which is preliminary data.</text>
</comment>
<dbReference type="EMBL" id="RCCI01000004">
    <property type="protein sequence ID" value="RLJ68051.1"/>
    <property type="molecule type" value="Genomic_DNA"/>
</dbReference>
<dbReference type="OrthoDB" id="9802264at2"/>
<keyword evidence="4 6" id="KW-0067">ATP-binding</keyword>
<keyword evidence="7" id="KW-1185">Reference proteome</keyword>
<accession>A0A497XJF9</accession>
<evidence type="ECO:0000256" key="4">
    <source>
        <dbReference type="ARBA" id="ARBA00022840"/>
    </source>
</evidence>
<evidence type="ECO:0000259" key="5">
    <source>
        <dbReference type="PROSITE" id="PS50893"/>
    </source>
</evidence>
<dbReference type="SMART" id="SM00382">
    <property type="entry name" value="AAA"/>
    <property type="match status" value="1"/>
</dbReference>
<dbReference type="SUPFAM" id="SSF52540">
    <property type="entry name" value="P-loop containing nucleoside triphosphate hydrolases"/>
    <property type="match status" value="1"/>
</dbReference>
<evidence type="ECO:0000313" key="6">
    <source>
        <dbReference type="EMBL" id="RLJ68051.1"/>
    </source>
</evidence>
<protein>
    <submittedName>
        <fullName evidence="6">Phospholipid/cholesterol/gamma-HCH transport system ATP-binding protein</fullName>
    </submittedName>
</protein>
<dbReference type="InterPro" id="IPR017871">
    <property type="entry name" value="ABC_transporter-like_CS"/>
</dbReference>
<proteinExistence type="predicted"/>
<dbReference type="Pfam" id="PF00005">
    <property type="entry name" value="ABC_tran"/>
    <property type="match status" value="1"/>
</dbReference>
<dbReference type="PROSITE" id="PS50893">
    <property type="entry name" value="ABC_TRANSPORTER_2"/>
    <property type="match status" value="1"/>
</dbReference>
<dbReference type="AlphaFoldDB" id="A0A497XJF9"/>
<sequence length="268" mass="29421">MGHESESLIEIEDLHFSFGERKVFNGVNLKIPRGKVVAVLGVGGSGKSTLLRLIGGQLKPQRGRIRVNGQVVHELDQRGLYELRRSMGLMFQAGGLFSDMSVFDNIAFPMRERTDLPEELIHDLVLMKLHAVGLRGTTHLMPNELSGGMARRVALARAIALDPMLTMYDEPFAGLDPISLNVIAQLIRRLNDALRVTSIVVTYDVSESLKVVDYAYLLHDGLVQAEGTAPELLASAAPFVVQFLHAQPTGPVAFHMQSAPYREDLGLA</sequence>
<dbReference type="InterPro" id="IPR003439">
    <property type="entry name" value="ABC_transporter-like_ATP-bd"/>
</dbReference>
<dbReference type="InterPro" id="IPR003593">
    <property type="entry name" value="AAA+_ATPase"/>
</dbReference>
<evidence type="ECO:0000256" key="3">
    <source>
        <dbReference type="ARBA" id="ARBA00022741"/>
    </source>
</evidence>
<dbReference type="InterPro" id="IPR027417">
    <property type="entry name" value="P-loop_NTPase"/>
</dbReference>
<dbReference type="PROSITE" id="PS00211">
    <property type="entry name" value="ABC_TRANSPORTER_1"/>
    <property type="match status" value="1"/>
</dbReference>
<keyword evidence="3" id="KW-0547">Nucleotide-binding</keyword>
<reference evidence="6 7" key="1">
    <citation type="submission" date="2018-10" db="EMBL/GenBank/DDBJ databases">
        <title>Genomic Encyclopedia of Type Strains, Phase IV (KMG-IV): sequencing the most valuable type-strain genomes for metagenomic binning, comparative biology and taxonomic classification.</title>
        <authorList>
            <person name="Goeker M."/>
        </authorList>
    </citation>
    <scope>NUCLEOTIDE SEQUENCE [LARGE SCALE GENOMIC DNA]</scope>
    <source>
        <strain evidence="6 7">DSM 26916</strain>
    </source>
</reference>
<gene>
    <name evidence="6" type="ORF">DFR35_0605</name>
</gene>
<evidence type="ECO:0000313" key="7">
    <source>
        <dbReference type="Proteomes" id="UP000268908"/>
    </source>
</evidence>